<dbReference type="EMBL" id="ML742777">
    <property type="protein sequence ID" value="KAE8144136.1"/>
    <property type="molecule type" value="Genomic_DNA"/>
</dbReference>
<accession>A0A5N6TD02</accession>
<dbReference type="AlphaFoldDB" id="A0A5N6TD02"/>
<organism evidence="2 3">
    <name type="scientific">Aspergillus avenaceus</name>
    <dbReference type="NCBI Taxonomy" id="36643"/>
    <lineage>
        <taxon>Eukaryota</taxon>
        <taxon>Fungi</taxon>
        <taxon>Dikarya</taxon>
        <taxon>Ascomycota</taxon>
        <taxon>Pezizomycotina</taxon>
        <taxon>Eurotiomycetes</taxon>
        <taxon>Eurotiomycetidae</taxon>
        <taxon>Eurotiales</taxon>
        <taxon>Aspergillaceae</taxon>
        <taxon>Aspergillus</taxon>
        <taxon>Aspergillus subgen. Circumdati</taxon>
    </lineage>
</organism>
<name>A0A5N6TD02_ASPAV</name>
<keyword evidence="3" id="KW-1185">Reference proteome</keyword>
<sequence>MVIHHVICYLLQRALLSAAENMVRNSRKSKSTCSGTHCIILLESNVVCEVVVKGVSH</sequence>
<keyword evidence="1" id="KW-0732">Signal</keyword>
<evidence type="ECO:0000313" key="2">
    <source>
        <dbReference type="EMBL" id="KAE8144136.1"/>
    </source>
</evidence>
<evidence type="ECO:0000313" key="3">
    <source>
        <dbReference type="Proteomes" id="UP000325780"/>
    </source>
</evidence>
<protein>
    <submittedName>
        <fullName evidence="2">Uncharacterized protein</fullName>
    </submittedName>
</protein>
<feature type="chain" id="PRO_5024938771" evidence="1">
    <location>
        <begin position="20"/>
        <end position="57"/>
    </location>
</feature>
<gene>
    <name evidence="2" type="ORF">BDV25DRAFT_167578</name>
</gene>
<dbReference type="Proteomes" id="UP000325780">
    <property type="component" value="Unassembled WGS sequence"/>
</dbReference>
<proteinExistence type="predicted"/>
<reference evidence="2 3" key="1">
    <citation type="submission" date="2019-04" db="EMBL/GenBank/DDBJ databases">
        <title>Friends and foes A comparative genomics study of 23 Aspergillus species from section Flavi.</title>
        <authorList>
            <consortium name="DOE Joint Genome Institute"/>
            <person name="Kjaerbolling I."/>
            <person name="Vesth T."/>
            <person name="Frisvad J.C."/>
            <person name="Nybo J.L."/>
            <person name="Theobald S."/>
            <person name="Kildgaard S."/>
            <person name="Isbrandt T."/>
            <person name="Kuo A."/>
            <person name="Sato A."/>
            <person name="Lyhne E.K."/>
            <person name="Kogle M.E."/>
            <person name="Wiebenga A."/>
            <person name="Kun R.S."/>
            <person name="Lubbers R.J."/>
            <person name="Makela M.R."/>
            <person name="Barry K."/>
            <person name="Chovatia M."/>
            <person name="Clum A."/>
            <person name="Daum C."/>
            <person name="Haridas S."/>
            <person name="He G."/>
            <person name="LaButti K."/>
            <person name="Lipzen A."/>
            <person name="Mondo S."/>
            <person name="Riley R."/>
            <person name="Salamov A."/>
            <person name="Simmons B.A."/>
            <person name="Magnuson J.K."/>
            <person name="Henrissat B."/>
            <person name="Mortensen U.H."/>
            <person name="Larsen T.O."/>
            <person name="Devries R.P."/>
            <person name="Grigoriev I.V."/>
            <person name="Machida M."/>
            <person name="Baker S.E."/>
            <person name="Andersen M.R."/>
        </authorList>
    </citation>
    <scope>NUCLEOTIDE SEQUENCE [LARGE SCALE GENOMIC DNA]</scope>
    <source>
        <strain evidence="2 3">IBT 18842</strain>
    </source>
</reference>
<evidence type="ECO:0000256" key="1">
    <source>
        <dbReference type="SAM" id="SignalP"/>
    </source>
</evidence>
<feature type="signal peptide" evidence="1">
    <location>
        <begin position="1"/>
        <end position="19"/>
    </location>
</feature>